<name>A0A2H8TQH2_9HEMI</name>
<feature type="domain" description="Reverse transcriptase" evidence="14">
    <location>
        <begin position="364"/>
        <end position="542"/>
    </location>
</feature>
<evidence type="ECO:0000256" key="11">
    <source>
        <dbReference type="ARBA" id="ARBA00023268"/>
    </source>
</evidence>
<dbReference type="InterPro" id="IPR041588">
    <property type="entry name" value="Integrase_H2C2"/>
</dbReference>
<proteinExistence type="predicted"/>
<dbReference type="Pfam" id="PF17921">
    <property type="entry name" value="Integrase_H2C2"/>
    <property type="match status" value="1"/>
</dbReference>
<feature type="region of interest" description="Disordered" evidence="12">
    <location>
        <begin position="65"/>
        <end position="111"/>
    </location>
</feature>
<dbReference type="Pfam" id="PF00077">
    <property type="entry name" value="RVP"/>
    <property type="match status" value="1"/>
</dbReference>
<organism evidence="16">
    <name type="scientific">Melanaphis sacchari</name>
    <dbReference type="NCBI Taxonomy" id="742174"/>
    <lineage>
        <taxon>Eukaryota</taxon>
        <taxon>Metazoa</taxon>
        <taxon>Ecdysozoa</taxon>
        <taxon>Arthropoda</taxon>
        <taxon>Hexapoda</taxon>
        <taxon>Insecta</taxon>
        <taxon>Pterygota</taxon>
        <taxon>Neoptera</taxon>
        <taxon>Paraneoptera</taxon>
        <taxon>Hemiptera</taxon>
        <taxon>Sternorrhyncha</taxon>
        <taxon>Aphidomorpha</taxon>
        <taxon>Aphidoidea</taxon>
        <taxon>Aphididae</taxon>
        <taxon>Aphidini</taxon>
        <taxon>Melanaphis</taxon>
    </lineage>
</organism>
<dbReference type="InterPro" id="IPR012337">
    <property type="entry name" value="RNaseH-like_sf"/>
</dbReference>
<dbReference type="GO" id="GO:0003677">
    <property type="term" value="F:DNA binding"/>
    <property type="evidence" value="ECO:0007669"/>
    <property type="project" value="UniProtKB-KW"/>
</dbReference>
<evidence type="ECO:0000259" key="15">
    <source>
        <dbReference type="PROSITE" id="PS50994"/>
    </source>
</evidence>
<dbReference type="InterPro" id="IPR001584">
    <property type="entry name" value="Integrase_cat-core"/>
</dbReference>
<keyword evidence="11" id="KW-0511">Multifunctional enzyme</keyword>
<dbReference type="InterPro" id="IPR018061">
    <property type="entry name" value="Retropepsins"/>
</dbReference>
<dbReference type="InterPro" id="IPR050951">
    <property type="entry name" value="Retrovirus_Pol_polyprotein"/>
</dbReference>
<dbReference type="EMBL" id="GFXV01004590">
    <property type="protein sequence ID" value="MBW16395.1"/>
    <property type="molecule type" value="Transcribed_RNA"/>
</dbReference>
<keyword evidence="2" id="KW-0645">Protease</keyword>
<dbReference type="CDD" id="cd01647">
    <property type="entry name" value="RT_LTR"/>
    <property type="match status" value="1"/>
</dbReference>
<evidence type="ECO:0000256" key="4">
    <source>
        <dbReference type="ARBA" id="ARBA00022695"/>
    </source>
</evidence>
<dbReference type="GO" id="GO:0008270">
    <property type="term" value="F:zinc ion binding"/>
    <property type="evidence" value="ECO:0007669"/>
    <property type="project" value="InterPro"/>
</dbReference>
<dbReference type="OrthoDB" id="6619222at2759"/>
<dbReference type="PANTHER" id="PTHR37984">
    <property type="entry name" value="PROTEIN CBG26694"/>
    <property type="match status" value="1"/>
</dbReference>
<gene>
    <name evidence="16" type="primary">pol_0</name>
</gene>
<dbReference type="SUPFAM" id="SSF56672">
    <property type="entry name" value="DNA/RNA polymerases"/>
    <property type="match status" value="1"/>
</dbReference>
<evidence type="ECO:0000256" key="1">
    <source>
        <dbReference type="ARBA" id="ARBA00012493"/>
    </source>
</evidence>
<dbReference type="InterPro" id="IPR001995">
    <property type="entry name" value="Peptidase_A2_cat"/>
</dbReference>
<dbReference type="Gene3D" id="3.10.10.10">
    <property type="entry name" value="HIV Type 1 Reverse Transcriptase, subunit A, domain 1"/>
    <property type="match status" value="1"/>
</dbReference>
<evidence type="ECO:0000256" key="9">
    <source>
        <dbReference type="ARBA" id="ARBA00022918"/>
    </source>
</evidence>
<keyword evidence="8" id="KW-0378">Hydrolase</keyword>
<protein>
    <recommendedName>
        <fullName evidence="1">RNA-directed DNA polymerase</fullName>
        <ecNumber evidence="1">2.7.7.49</ecNumber>
    </recommendedName>
</protein>
<dbReference type="GO" id="GO:0004190">
    <property type="term" value="F:aspartic-type endopeptidase activity"/>
    <property type="evidence" value="ECO:0007669"/>
    <property type="project" value="UniProtKB-KW"/>
</dbReference>
<dbReference type="Gene3D" id="2.40.70.10">
    <property type="entry name" value="Acid Proteases"/>
    <property type="match status" value="1"/>
</dbReference>
<dbReference type="InterPro" id="IPR001878">
    <property type="entry name" value="Znf_CCHC"/>
</dbReference>
<sequence>MNCKFGSHLLEKLKDKFVTGLQKGPILDRLCEEEPDKSLFELVEIAQKREASIWQSKEVSFPINKVHQTHHKSKAAKERGAAWRQQNQSKNNRSDSNHQQPQRDNTKNNKNSCFHCGKPNHDFINCKYKSYKCKICSKVGHLATICKNKKLIGNVEVMSDDCINYLDEFNLFKIKPDTKPFQDAHIPPELIAVEINNKNLNMEIDSGAARSVLTESVFKEKWPDIKLNKVDTKLNFFDGTSLKPIGEFNARIKYKDKSVSIKLLVVKSSLNYYPLFGRDLMKLFNISLVQNCKNINSVESIKNEKVNQLVNEFNDIFDNRLGEYKNFEIHLELNSDVKPIFCKHRAIPFAYKIAVEKELDKLEKAGVIRKSENCQWGTPLVPVLKPNGELRLCTDYKTTINKYIKDIHYPFPKIEELFASIQGGKKFSKLDFKNAYNQLKVDSQTSKLLAWSTHKGVYEVLRLPYGVKPATAIFQREVEKVFKDCPFTANLLDDLIVTGRNDNEHLENLREVFKRCKEAGFQLNKDKCQFFKTQVEYLGHVIDKDGLKTSEKKVLCISNIPIPKNVTELKSFLGMINYYGKFIKNLSTILAPLHNLLKKEIPFIWDDQCSKTFVKVKKLLKSDQILTHFNPTLPIILSCDASQFGVGAVISHKFPDSSERPISYASRTLTSAEKNYSVIHKEALAIIWGITKFYQYLKGREFIIRSDHKPLIPLLGENNPIPKMASGRLQRWAFFLSGFNYHIEYIKGSTNTIADSLSRLPCLESDEQLTKVGDNTDVLNWVEGYLPVSFLQIKAETAKDKVLQKVMCYLNSSWPKDIPNELKPFYNRKDELVIEDNILVWGYRIIIPYSLKELLLKELHSSHLGIVKMKSMARSYFWWTSIDSDIERTAKSCTLCLESRPEPQKCILTKWPKTLHVFERIHMDYLGPINNKMFLIIIDSYSKWPEVFEVANADTFNTLEKLKETCARFGLPDTIVSDNGTPFTSNEFSQFCKTNGIKHLTSPPFHPASNGAAENAVKNFKLSFSKIMKESKMSVHSAIQKYLFFYRNSEHSTTGYTPSKLMFKRDVRTRFDRIRNSDKNSDKATNREIRNYKGNITNKTFKVGEDVYIRDYSKPNKKSWKACMIDEQLGKSIYICKDKFNNSYFKRHVDQIIKVGSFFKEVGLSKKINDYDNNNNYSEKESNIKVPIESEGNKTVPFETSIENNNETTLMQEITKGPEIVECIKNQGNRPIRKIVKPNKFKDYVC</sequence>
<dbReference type="SUPFAM" id="SSF57756">
    <property type="entry name" value="Retrovirus zinc finger-like domains"/>
    <property type="match status" value="1"/>
</dbReference>
<dbReference type="InterPro" id="IPR043128">
    <property type="entry name" value="Rev_trsase/Diguanyl_cyclase"/>
</dbReference>
<dbReference type="FunFam" id="3.10.20.370:FF:000001">
    <property type="entry name" value="Retrovirus-related Pol polyprotein from transposon 17.6-like protein"/>
    <property type="match status" value="1"/>
</dbReference>
<dbReference type="InterPro" id="IPR021109">
    <property type="entry name" value="Peptidase_aspartic_dom_sf"/>
</dbReference>
<dbReference type="InterPro" id="IPR036397">
    <property type="entry name" value="RNaseH_sf"/>
</dbReference>
<evidence type="ECO:0000256" key="12">
    <source>
        <dbReference type="SAM" id="MobiDB-lite"/>
    </source>
</evidence>
<evidence type="ECO:0000256" key="7">
    <source>
        <dbReference type="ARBA" id="ARBA00022759"/>
    </source>
</evidence>
<evidence type="ECO:0000259" key="13">
    <source>
        <dbReference type="PROSITE" id="PS50175"/>
    </source>
</evidence>
<feature type="compositionally biased region" description="Polar residues" evidence="12">
    <location>
        <begin position="97"/>
        <end position="111"/>
    </location>
</feature>
<dbReference type="PROSITE" id="PS50994">
    <property type="entry name" value="INTEGRASE"/>
    <property type="match status" value="1"/>
</dbReference>
<dbReference type="AlphaFoldDB" id="A0A2H8TQH2"/>
<evidence type="ECO:0000259" key="14">
    <source>
        <dbReference type="PROSITE" id="PS50878"/>
    </source>
</evidence>
<evidence type="ECO:0000313" key="16">
    <source>
        <dbReference type="EMBL" id="MBW16395.1"/>
    </source>
</evidence>
<dbReference type="Pfam" id="PF17919">
    <property type="entry name" value="RT_RNaseH_2"/>
    <property type="match status" value="1"/>
</dbReference>
<keyword evidence="4" id="KW-0548">Nucleotidyltransferase</keyword>
<dbReference type="Gene3D" id="4.10.60.10">
    <property type="entry name" value="Zinc finger, CCHC-type"/>
    <property type="match status" value="1"/>
</dbReference>
<dbReference type="InterPro" id="IPR043502">
    <property type="entry name" value="DNA/RNA_pol_sf"/>
</dbReference>
<dbReference type="GO" id="GO:0004519">
    <property type="term" value="F:endonuclease activity"/>
    <property type="evidence" value="ECO:0007669"/>
    <property type="project" value="UniProtKB-KW"/>
</dbReference>
<evidence type="ECO:0000256" key="2">
    <source>
        <dbReference type="ARBA" id="ARBA00022670"/>
    </source>
</evidence>
<dbReference type="FunFam" id="1.10.340.70:FF:000003">
    <property type="entry name" value="Protein CBG25708"/>
    <property type="match status" value="1"/>
</dbReference>
<dbReference type="PANTHER" id="PTHR37984:SF5">
    <property type="entry name" value="PROTEIN NYNRIN-LIKE"/>
    <property type="match status" value="1"/>
</dbReference>
<dbReference type="SUPFAM" id="SSF53098">
    <property type="entry name" value="Ribonuclease H-like"/>
    <property type="match status" value="1"/>
</dbReference>
<evidence type="ECO:0000256" key="5">
    <source>
        <dbReference type="ARBA" id="ARBA00022722"/>
    </source>
</evidence>
<dbReference type="SMART" id="SM00343">
    <property type="entry name" value="ZnF_C2HC"/>
    <property type="match status" value="2"/>
</dbReference>
<dbReference type="InterPro" id="IPR036875">
    <property type="entry name" value="Znf_CCHC_sf"/>
</dbReference>
<accession>A0A2H8TQH2</accession>
<dbReference type="CDD" id="cd09274">
    <property type="entry name" value="RNase_HI_RT_Ty3"/>
    <property type="match status" value="1"/>
</dbReference>
<dbReference type="FunFam" id="3.30.70.270:FF:000020">
    <property type="entry name" value="Transposon Tf2-6 polyprotein-like Protein"/>
    <property type="match status" value="1"/>
</dbReference>
<dbReference type="InterPro" id="IPR041577">
    <property type="entry name" value="RT_RNaseH_2"/>
</dbReference>
<dbReference type="GO" id="GO:0015074">
    <property type="term" value="P:DNA integration"/>
    <property type="evidence" value="ECO:0007669"/>
    <property type="project" value="InterPro"/>
</dbReference>
<feature type="domain" description="Peptidase A2" evidence="13">
    <location>
        <begin position="200"/>
        <end position="280"/>
    </location>
</feature>
<dbReference type="GO" id="GO:0006508">
    <property type="term" value="P:proteolysis"/>
    <property type="evidence" value="ECO:0007669"/>
    <property type="project" value="UniProtKB-KW"/>
</dbReference>
<dbReference type="Gene3D" id="3.30.420.10">
    <property type="entry name" value="Ribonuclease H-like superfamily/Ribonuclease H"/>
    <property type="match status" value="1"/>
</dbReference>
<dbReference type="SUPFAM" id="SSF50630">
    <property type="entry name" value="Acid proteases"/>
    <property type="match status" value="1"/>
</dbReference>
<feature type="domain" description="Integrase catalytic" evidence="15">
    <location>
        <begin position="908"/>
        <end position="1066"/>
    </location>
</feature>
<dbReference type="EC" id="2.7.7.49" evidence="1"/>
<keyword evidence="5" id="KW-0540">Nuclease</keyword>
<reference evidence="16" key="1">
    <citation type="submission" date="2017-10" db="EMBL/GenBank/DDBJ databases">
        <title>Transcriptome Assembly of Sugarcane Aphid Adults.</title>
        <authorList>
            <person name="Scully E.D."/>
            <person name="Palmer N.A."/>
            <person name="Geib S.M."/>
            <person name="Sarath G."/>
            <person name="Sattler S.E."/>
        </authorList>
    </citation>
    <scope>NUCLEOTIDE SEQUENCE</scope>
    <source>
        <tissue evidence="16">Whole body</tissue>
    </source>
</reference>
<dbReference type="InterPro" id="IPR000477">
    <property type="entry name" value="RT_dom"/>
</dbReference>
<keyword evidence="9" id="KW-0695">RNA-directed DNA polymerase</keyword>
<dbReference type="Pfam" id="PF00665">
    <property type="entry name" value="rve"/>
    <property type="match status" value="1"/>
</dbReference>
<evidence type="ECO:0000256" key="8">
    <source>
        <dbReference type="ARBA" id="ARBA00022801"/>
    </source>
</evidence>
<keyword evidence="10" id="KW-0238">DNA-binding</keyword>
<keyword evidence="6" id="KW-0064">Aspartyl protease</keyword>
<evidence type="ECO:0000256" key="6">
    <source>
        <dbReference type="ARBA" id="ARBA00022750"/>
    </source>
</evidence>
<evidence type="ECO:0000256" key="10">
    <source>
        <dbReference type="ARBA" id="ARBA00023125"/>
    </source>
</evidence>
<dbReference type="GO" id="GO:0003964">
    <property type="term" value="F:RNA-directed DNA polymerase activity"/>
    <property type="evidence" value="ECO:0007669"/>
    <property type="project" value="UniProtKB-KW"/>
</dbReference>
<evidence type="ECO:0000256" key="3">
    <source>
        <dbReference type="ARBA" id="ARBA00022679"/>
    </source>
</evidence>
<dbReference type="PROSITE" id="PS50175">
    <property type="entry name" value="ASP_PROT_RETROV"/>
    <property type="match status" value="1"/>
</dbReference>
<dbReference type="GO" id="GO:0042575">
    <property type="term" value="C:DNA polymerase complex"/>
    <property type="evidence" value="ECO:0007669"/>
    <property type="project" value="UniProtKB-ARBA"/>
</dbReference>
<keyword evidence="7" id="KW-0255">Endonuclease</keyword>
<keyword evidence="3" id="KW-0808">Transferase</keyword>
<dbReference type="Gene3D" id="3.30.70.270">
    <property type="match status" value="2"/>
</dbReference>
<dbReference type="PROSITE" id="PS50878">
    <property type="entry name" value="RT_POL"/>
    <property type="match status" value="1"/>
</dbReference>
<dbReference type="Pfam" id="PF00078">
    <property type="entry name" value="RVT_1"/>
    <property type="match status" value="1"/>
</dbReference>
<dbReference type="Gene3D" id="1.10.340.70">
    <property type="match status" value="1"/>
</dbReference>